<organism evidence="1">
    <name type="scientific">Arundo donax</name>
    <name type="common">Giant reed</name>
    <name type="synonym">Donax arundinaceus</name>
    <dbReference type="NCBI Taxonomy" id="35708"/>
    <lineage>
        <taxon>Eukaryota</taxon>
        <taxon>Viridiplantae</taxon>
        <taxon>Streptophyta</taxon>
        <taxon>Embryophyta</taxon>
        <taxon>Tracheophyta</taxon>
        <taxon>Spermatophyta</taxon>
        <taxon>Magnoliopsida</taxon>
        <taxon>Liliopsida</taxon>
        <taxon>Poales</taxon>
        <taxon>Poaceae</taxon>
        <taxon>PACMAD clade</taxon>
        <taxon>Arundinoideae</taxon>
        <taxon>Arundineae</taxon>
        <taxon>Arundo</taxon>
    </lineage>
</organism>
<proteinExistence type="predicted"/>
<dbReference type="EMBL" id="GBRH01167846">
    <property type="protein sequence ID" value="JAE30050.1"/>
    <property type="molecule type" value="Transcribed_RNA"/>
</dbReference>
<reference evidence="1" key="1">
    <citation type="submission" date="2014-09" db="EMBL/GenBank/DDBJ databases">
        <authorList>
            <person name="Magalhaes I.L.F."/>
            <person name="Oliveira U."/>
            <person name="Santos F.R."/>
            <person name="Vidigal T.H.D.A."/>
            <person name="Brescovit A.D."/>
            <person name="Santos A.J."/>
        </authorList>
    </citation>
    <scope>NUCLEOTIDE SEQUENCE</scope>
    <source>
        <tissue evidence="1">Shoot tissue taken approximately 20 cm above the soil surface</tissue>
    </source>
</reference>
<protein>
    <submittedName>
        <fullName evidence="1">Uncharacterized protein</fullName>
    </submittedName>
</protein>
<reference evidence="1" key="2">
    <citation type="journal article" date="2015" name="Data Brief">
        <title>Shoot transcriptome of the giant reed, Arundo donax.</title>
        <authorList>
            <person name="Barrero R.A."/>
            <person name="Guerrero F.D."/>
            <person name="Moolhuijzen P."/>
            <person name="Goolsby J.A."/>
            <person name="Tidwell J."/>
            <person name="Bellgard S.E."/>
            <person name="Bellgard M.I."/>
        </authorList>
    </citation>
    <scope>NUCLEOTIDE SEQUENCE</scope>
    <source>
        <tissue evidence="1">Shoot tissue taken approximately 20 cm above the soil surface</tissue>
    </source>
</reference>
<dbReference type="AlphaFoldDB" id="A0A0A9GYG4"/>
<evidence type="ECO:0000313" key="1">
    <source>
        <dbReference type="EMBL" id="JAE30050.1"/>
    </source>
</evidence>
<accession>A0A0A9GYG4</accession>
<sequence length="42" mass="5025">MSNRFHRRKKTVINLECTSMMLDNKHLLRVQYFPLNKETCGA</sequence>
<name>A0A0A9GYG4_ARUDO</name>